<dbReference type="EMBL" id="AM445703">
    <property type="protein sequence ID" value="CAN76403.1"/>
    <property type="molecule type" value="Genomic_DNA"/>
</dbReference>
<gene>
    <name evidence="1" type="ORF">VITISV_004669</name>
</gene>
<evidence type="ECO:0000313" key="1">
    <source>
        <dbReference type="EMBL" id="CAN76403.1"/>
    </source>
</evidence>
<dbReference type="AlphaFoldDB" id="A5B3V1"/>
<name>A5B3V1_VITVI</name>
<organism evidence="1">
    <name type="scientific">Vitis vinifera</name>
    <name type="common">Grape</name>
    <dbReference type="NCBI Taxonomy" id="29760"/>
    <lineage>
        <taxon>Eukaryota</taxon>
        <taxon>Viridiplantae</taxon>
        <taxon>Streptophyta</taxon>
        <taxon>Embryophyta</taxon>
        <taxon>Tracheophyta</taxon>
        <taxon>Spermatophyta</taxon>
        <taxon>Magnoliopsida</taxon>
        <taxon>eudicotyledons</taxon>
        <taxon>Gunneridae</taxon>
        <taxon>Pentapetalae</taxon>
        <taxon>rosids</taxon>
        <taxon>Vitales</taxon>
        <taxon>Vitaceae</taxon>
        <taxon>Viteae</taxon>
        <taxon>Vitis</taxon>
    </lineage>
</organism>
<proteinExistence type="predicted"/>
<accession>A5B3V1</accession>
<protein>
    <submittedName>
        <fullName evidence="1">Uncharacterized protein</fullName>
    </submittedName>
</protein>
<sequence length="105" mass="11679">MVAAMFCDENHVVTAWSPTKPEGESKFWDMALEFEESSKKGKKRYETSFKSLQAITVLYSVQLYGGPFTIAHDSCTNLAQSRGMRALTFARKRGGLPPLGQVPSM</sequence>
<reference evidence="1" key="1">
    <citation type="journal article" date="2007" name="PLoS ONE">
        <title>The first genome sequence of an elite grapevine cultivar (Pinot noir Vitis vinifera L.): coping with a highly heterozygous genome.</title>
        <authorList>
            <person name="Velasco R."/>
            <person name="Zharkikh A."/>
            <person name="Troggio M."/>
            <person name="Cartwright D.A."/>
            <person name="Cestaro A."/>
            <person name="Pruss D."/>
            <person name="Pindo M."/>
            <person name="FitzGerald L.M."/>
            <person name="Vezzulli S."/>
            <person name="Reid J."/>
            <person name="Malacarne G."/>
            <person name="Iliev D."/>
            <person name="Coppola G."/>
            <person name="Wardell B."/>
            <person name="Micheletti D."/>
            <person name="Macalma T."/>
            <person name="Facci M."/>
            <person name="Mitchell J.T."/>
            <person name="Perazzolli M."/>
            <person name="Eldredge G."/>
            <person name="Gatto P."/>
            <person name="Oyzerski R."/>
            <person name="Moretto M."/>
            <person name="Gutin N."/>
            <person name="Stefanini M."/>
            <person name="Chen Y."/>
            <person name="Segala C."/>
            <person name="Davenport C."/>
            <person name="Dematte L."/>
            <person name="Mraz A."/>
            <person name="Battilana J."/>
            <person name="Stormo K."/>
            <person name="Costa F."/>
            <person name="Tao Q."/>
            <person name="Si-Ammour A."/>
            <person name="Harkins T."/>
            <person name="Lackey A."/>
            <person name="Perbost C."/>
            <person name="Taillon B."/>
            <person name="Stella A."/>
            <person name="Solovyev V."/>
            <person name="Fawcett J.A."/>
            <person name="Sterck L."/>
            <person name="Vandepoele K."/>
            <person name="Grando S.M."/>
            <person name="Toppo S."/>
            <person name="Moser C."/>
            <person name="Lanchbury J."/>
            <person name="Bogden R."/>
            <person name="Skolnick M."/>
            <person name="Sgaramella V."/>
            <person name="Bhatnagar S.K."/>
            <person name="Fontana P."/>
            <person name="Gutin A."/>
            <person name="Van de Peer Y."/>
            <person name="Salamini F."/>
            <person name="Viola R."/>
        </authorList>
    </citation>
    <scope>NUCLEOTIDE SEQUENCE</scope>
</reference>